<feature type="transmembrane region" description="Helical" evidence="1">
    <location>
        <begin position="402"/>
        <end position="420"/>
    </location>
</feature>
<keyword evidence="1" id="KW-0472">Membrane</keyword>
<feature type="domain" description="Glycosyltransferase 2-like" evidence="2">
    <location>
        <begin position="164"/>
        <end position="380"/>
    </location>
</feature>
<dbReference type="Gene3D" id="3.90.550.10">
    <property type="entry name" value="Spore Coat Polysaccharide Biosynthesis Protein SpsA, Chain A"/>
    <property type="match status" value="1"/>
</dbReference>
<dbReference type="InterPro" id="IPR029044">
    <property type="entry name" value="Nucleotide-diphossugar_trans"/>
</dbReference>
<accession>A0A1W1C0V7</accession>
<gene>
    <name evidence="3" type="ORF">MNB_SV-14-1102</name>
</gene>
<dbReference type="SUPFAM" id="SSF53448">
    <property type="entry name" value="Nucleotide-diphospho-sugar transferases"/>
    <property type="match status" value="1"/>
</dbReference>
<keyword evidence="1" id="KW-0812">Transmembrane</keyword>
<sequence>METVDYISLYWLIIKMMTFFTVIVLFISGIDDFFIDVYYWIRRGYKYLVGENKYPNLTTQELMNHPERPLALMVPAWDEAVVIEKMLLNTLKTFQYDNLHIFVGTYPNDPATQEKVDNVTAIHKNVHKVVNKTPGGTTKADCLNNVIDYIFEYEKESGIEFTTITYHDSEDIVHPMELKLANYVIGTDGKDLMQIPVMPLTTNPLNFNGTHYQDEFIETGFKDMLVRESVSGYVPSSGVATSFSKKAISTLSRLNNGVVFNTKSLTEDYDIGYRLLSEGLKLAFVTFSVKVKKKVQTWYGKVEEREVEEYIVSKGYFPTKFLQAYRQKSRWMVGIIFQGYRDIGWPKGLGLKYILYRDRKAIFTHPANLFAYIIMFNLVYLSLSYAYNDTAWHFPDFIPKDSWLWILIYFNAIFLLSRFFHRFYFVNKFYGFSSAILSIPRLIWGNIVNLFALVRAFSQYRDAGKGKKKKEVKWDKTDHEFPDDIEIAKVA</sequence>
<proteinExistence type="predicted"/>
<feature type="transmembrane region" description="Helical" evidence="1">
    <location>
        <begin position="369"/>
        <end position="387"/>
    </location>
</feature>
<dbReference type="Pfam" id="PF13632">
    <property type="entry name" value="Glyco_trans_2_3"/>
    <property type="match status" value="1"/>
</dbReference>
<dbReference type="InterPro" id="IPR001173">
    <property type="entry name" value="Glyco_trans_2-like"/>
</dbReference>
<dbReference type="EMBL" id="FPHN01000102">
    <property type="protein sequence ID" value="SFV59396.1"/>
    <property type="molecule type" value="Genomic_DNA"/>
</dbReference>
<dbReference type="NCBIfam" id="NF011305">
    <property type="entry name" value="PRK14716.1-3"/>
    <property type="match status" value="1"/>
</dbReference>
<feature type="transmembrane region" description="Helical" evidence="1">
    <location>
        <begin position="6"/>
        <end position="27"/>
    </location>
</feature>
<dbReference type="AlphaFoldDB" id="A0A1W1C0V7"/>
<evidence type="ECO:0000313" key="3">
    <source>
        <dbReference type="EMBL" id="SFV59396.1"/>
    </source>
</evidence>
<reference evidence="3" key="1">
    <citation type="submission" date="2016-10" db="EMBL/GenBank/DDBJ databases">
        <authorList>
            <person name="de Groot N.N."/>
        </authorList>
    </citation>
    <scope>NUCLEOTIDE SEQUENCE</scope>
</reference>
<keyword evidence="1" id="KW-1133">Transmembrane helix</keyword>
<organism evidence="3">
    <name type="scientific">hydrothermal vent metagenome</name>
    <dbReference type="NCBI Taxonomy" id="652676"/>
    <lineage>
        <taxon>unclassified sequences</taxon>
        <taxon>metagenomes</taxon>
        <taxon>ecological metagenomes</taxon>
    </lineage>
</organism>
<evidence type="ECO:0000256" key="1">
    <source>
        <dbReference type="SAM" id="Phobius"/>
    </source>
</evidence>
<evidence type="ECO:0000259" key="2">
    <source>
        <dbReference type="Pfam" id="PF13632"/>
    </source>
</evidence>
<name>A0A1W1C0V7_9ZZZZ</name>
<protein>
    <submittedName>
        <fullName evidence="3">Bacteriophage N4 adsorption protein B</fullName>
    </submittedName>
</protein>